<evidence type="ECO:0000256" key="4">
    <source>
        <dbReference type="ARBA" id="ARBA00023163"/>
    </source>
</evidence>
<keyword evidence="2" id="KW-0805">Transcription regulation</keyword>
<dbReference type="Pfam" id="PF00847">
    <property type="entry name" value="AP2"/>
    <property type="match status" value="1"/>
</dbReference>
<dbReference type="AlphaFoldDB" id="A0A8D7EWU1"/>
<feature type="domain" description="AP2/ERF" evidence="6">
    <location>
        <begin position="132"/>
        <end position="189"/>
    </location>
</feature>
<dbReference type="Gene3D" id="3.30.730.10">
    <property type="entry name" value="AP2/ERF domain"/>
    <property type="match status" value="1"/>
</dbReference>
<protein>
    <submittedName>
        <fullName evidence="7">(wild Malaysian banana) hypothetical protein</fullName>
    </submittedName>
</protein>
<dbReference type="InterPro" id="IPR016177">
    <property type="entry name" value="DNA-bd_dom_sf"/>
</dbReference>
<gene>
    <name evidence="7" type="ORF">GSMUA_85220.1</name>
</gene>
<dbReference type="PRINTS" id="PR00367">
    <property type="entry name" value="ETHRSPELEMNT"/>
</dbReference>
<keyword evidence="4" id="KW-0804">Transcription</keyword>
<name>A0A8D7EWU1_MUSAM</name>
<dbReference type="FunFam" id="3.30.730.10:FF:000001">
    <property type="entry name" value="Ethylene-responsive transcription factor 2"/>
    <property type="match status" value="1"/>
</dbReference>
<keyword evidence="3" id="KW-0238">DNA-binding</keyword>
<evidence type="ECO:0000256" key="2">
    <source>
        <dbReference type="ARBA" id="ARBA00023015"/>
    </source>
</evidence>
<dbReference type="GO" id="GO:0005634">
    <property type="term" value="C:nucleus"/>
    <property type="evidence" value="ECO:0007669"/>
    <property type="project" value="UniProtKB-SubCell"/>
</dbReference>
<dbReference type="InterPro" id="IPR001471">
    <property type="entry name" value="AP2/ERF_dom"/>
</dbReference>
<dbReference type="EMBL" id="HG996472">
    <property type="protein sequence ID" value="CAG1832602.1"/>
    <property type="molecule type" value="Genomic_DNA"/>
</dbReference>
<dbReference type="CDD" id="cd00018">
    <property type="entry name" value="AP2"/>
    <property type="match status" value="1"/>
</dbReference>
<dbReference type="GO" id="GO:0003700">
    <property type="term" value="F:DNA-binding transcription factor activity"/>
    <property type="evidence" value="ECO:0007669"/>
    <property type="project" value="InterPro"/>
</dbReference>
<evidence type="ECO:0000313" key="7">
    <source>
        <dbReference type="EMBL" id="CAG1832602.1"/>
    </source>
</evidence>
<proteinExistence type="predicted"/>
<accession>A0A8D7EWU1</accession>
<evidence type="ECO:0000256" key="3">
    <source>
        <dbReference type="ARBA" id="ARBA00023125"/>
    </source>
</evidence>
<dbReference type="PROSITE" id="PS51032">
    <property type="entry name" value="AP2_ERF"/>
    <property type="match status" value="1"/>
</dbReference>
<sequence>MCGGAIISDLIPATRSARRVTADYLWPDLKKGGASGAKKKRRSGNRRAVEVTEDDFEADFLEFDYESMDSEVEDEVEDKPLAFASKGILALGFLYATSAESCVVDVHGFITLKSVEFNGPAARSTKRKRKNQYRGIRQRPWGKWAAEIRDPRKGVRVWLGTFNTAEEAARAYDTEARRIRGKKAKVNFPDEAPPIVQKRPLKSNVAKAPKLNPSEKLNFSQFTNYLNEPDQDFYSAFDFIDDKGPIKQSINTCSFSGMKPSPPTDGPAINLYSDQGSNSFDCSEYGREGEAKTPEITSILTPTMTESEESAYFEGPQPKKLRNNAGEMVPAENSAANISQELADFESYLKFLQVPYQEGGSDESIESLLGNDVTQDMNGVDLWSFDDLFPITGSDY</sequence>
<dbReference type="InterPro" id="IPR044808">
    <property type="entry name" value="ERF_plant"/>
</dbReference>
<dbReference type="GO" id="GO:0003677">
    <property type="term" value="F:DNA binding"/>
    <property type="evidence" value="ECO:0007669"/>
    <property type="project" value="UniProtKB-KW"/>
</dbReference>
<dbReference type="PANTHER" id="PTHR31190">
    <property type="entry name" value="DNA-BINDING DOMAIN"/>
    <property type="match status" value="1"/>
</dbReference>
<reference evidence="7" key="1">
    <citation type="submission" date="2021-03" db="EMBL/GenBank/DDBJ databases">
        <authorList>
            <consortium name="Genoscope - CEA"/>
            <person name="William W."/>
        </authorList>
    </citation>
    <scope>NUCLEOTIDE SEQUENCE</scope>
    <source>
        <strain evidence="7">Doubled-haploid Pahang</strain>
    </source>
</reference>
<dbReference type="SMART" id="SM00380">
    <property type="entry name" value="AP2"/>
    <property type="match status" value="1"/>
</dbReference>
<evidence type="ECO:0000256" key="5">
    <source>
        <dbReference type="ARBA" id="ARBA00023242"/>
    </source>
</evidence>
<keyword evidence="5" id="KW-0539">Nucleus</keyword>
<dbReference type="PANTHER" id="PTHR31190:SF474">
    <property type="entry name" value="AP2_ERF DOMAIN-CONTAINING PROTEIN"/>
    <property type="match status" value="1"/>
</dbReference>
<evidence type="ECO:0000256" key="1">
    <source>
        <dbReference type="ARBA" id="ARBA00004123"/>
    </source>
</evidence>
<organism evidence="7">
    <name type="scientific">Musa acuminata subsp. malaccensis</name>
    <name type="common">Wild banana</name>
    <name type="synonym">Musa malaccensis</name>
    <dbReference type="NCBI Taxonomy" id="214687"/>
    <lineage>
        <taxon>Eukaryota</taxon>
        <taxon>Viridiplantae</taxon>
        <taxon>Streptophyta</taxon>
        <taxon>Embryophyta</taxon>
        <taxon>Tracheophyta</taxon>
        <taxon>Spermatophyta</taxon>
        <taxon>Magnoliopsida</taxon>
        <taxon>Liliopsida</taxon>
        <taxon>Zingiberales</taxon>
        <taxon>Musaceae</taxon>
        <taxon>Musa</taxon>
    </lineage>
</organism>
<dbReference type="InterPro" id="IPR036955">
    <property type="entry name" value="AP2/ERF_dom_sf"/>
</dbReference>
<dbReference type="SUPFAM" id="SSF54171">
    <property type="entry name" value="DNA-binding domain"/>
    <property type="match status" value="1"/>
</dbReference>
<comment type="subcellular location">
    <subcellularLocation>
        <location evidence="1">Nucleus</location>
    </subcellularLocation>
</comment>
<dbReference type="GO" id="GO:0009873">
    <property type="term" value="P:ethylene-activated signaling pathway"/>
    <property type="evidence" value="ECO:0007669"/>
    <property type="project" value="InterPro"/>
</dbReference>
<evidence type="ECO:0000259" key="6">
    <source>
        <dbReference type="PROSITE" id="PS51032"/>
    </source>
</evidence>